<dbReference type="PROSITE" id="PS50835">
    <property type="entry name" value="IG_LIKE"/>
    <property type="match status" value="1"/>
</dbReference>
<dbReference type="Pfam" id="PF00969">
    <property type="entry name" value="MHC_II_beta"/>
    <property type="match status" value="1"/>
</dbReference>
<evidence type="ECO:0000256" key="16">
    <source>
        <dbReference type="SAM" id="SignalP"/>
    </source>
</evidence>
<name>A0A1A6GIR1_NEOLE</name>
<keyword evidence="12" id="KW-0491">MHC II</keyword>
<keyword evidence="5" id="KW-0967">Endosome</keyword>
<dbReference type="InterPro" id="IPR036179">
    <property type="entry name" value="Ig-like_dom_sf"/>
</dbReference>
<dbReference type="Gene3D" id="3.10.320.10">
    <property type="entry name" value="Class II Histocompatibility Antigen, M Beta Chain, Chain B, domain 1"/>
    <property type="match status" value="1"/>
</dbReference>
<keyword evidence="8" id="KW-1064">Adaptive immunity</keyword>
<evidence type="ECO:0000256" key="8">
    <source>
        <dbReference type="ARBA" id="ARBA00023130"/>
    </source>
</evidence>
<keyword evidence="13" id="KW-0458">Lysosome</keyword>
<evidence type="ECO:0000256" key="7">
    <source>
        <dbReference type="ARBA" id="ARBA00022989"/>
    </source>
</evidence>
<feature type="non-terminal residue" evidence="18">
    <location>
        <position position="267"/>
    </location>
</feature>
<keyword evidence="6" id="KW-0391">Immunity</keyword>
<evidence type="ECO:0000256" key="6">
    <source>
        <dbReference type="ARBA" id="ARBA00022859"/>
    </source>
</evidence>
<reference evidence="18 19" key="1">
    <citation type="submission" date="2016-06" db="EMBL/GenBank/DDBJ databases">
        <title>The Draft Genome Sequence and Annotation of the Desert Woodrat Neotoma lepida.</title>
        <authorList>
            <person name="Campbell M."/>
            <person name="Oakeson K.F."/>
            <person name="Yandell M."/>
            <person name="Halpert J.R."/>
            <person name="Dearing D."/>
        </authorList>
    </citation>
    <scope>NUCLEOTIDE SEQUENCE [LARGE SCALE GENOMIC DNA]</scope>
    <source>
        <strain evidence="18">417</strain>
        <tissue evidence="18">Liver</tissue>
    </source>
</reference>
<evidence type="ECO:0000256" key="14">
    <source>
        <dbReference type="ARBA" id="ARBA00037817"/>
    </source>
</evidence>
<dbReference type="InterPro" id="IPR013783">
    <property type="entry name" value="Ig-like_fold"/>
</dbReference>
<feature type="signal peptide" evidence="16">
    <location>
        <begin position="1"/>
        <end position="18"/>
    </location>
</feature>
<evidence type="ECO:0000256" key="15">
    <source>
        <dbReference type="SAM" id="Phobius"/>
    </source>
</evidence>
<sequence length="267" mass="29631">MAILLPLLLGLSLGCTGAGGFVAHVESTCLLDDDGNPKDFTYCISFNKDLLACWDPEAGQIAPCEFGVLHNFAEWISNYLNKDENLLQRLGNGLRDCAMHTKPFWGALTHRTKIFEGMKWDPLQTINNCFSHAEPPSVQVAQTAPFNTREPVMLACYVWGFYPADVVITWMKNGQLVTPHNIKEVTAQTNGDWTYQTVSYLALTPSYGDIYTCVVQHSGTPEPVRGDWTVGLSPIQTVKVSVSAATLGLGFIIFCLGLFRWRKSRFS</sequence>
<dbReference type="SMART" id="SM00407">
    <property type="entry name" value="IGc1"/>
    <property type="match status" value="1"/>
</dbReference>
<dbReference type="FunFam" id="2.60.40.10:FF:000968">
    <property type="entry name" value="MHC class II H2-M beta 2 chain"/>
    <property type="match status" value="1"/>
</dbReference>
<feature type="transmembrane region" description="Helical" evidence="15">
    <location>
        <begin position="240"/>
        <end position="259"/>
    </location>
</feature>
<gene>
    <name evidence="18" type="ORF">A6R68_05308</name>
</gene>
<evidence type="ECO:0000256" key="3">
    <source>
        <dbReference type="ARBA" id="ARBA00022692"/>
    </source>
</evidence>
<dbReference type="PROSITE" id="PS00290">
    <property type="entry name" value="IG_MHC"/>
    <property type="match status" value="1"/>
</dbReference>
<dbReference type="InterPro" id="IPR050160">
    <property type="entry name" value="MHC/Immunoglobulin"/>
</dbReference>
<evidence type="ECO:0000256" key="5">
    <source>
        <dbReference type="ARBA" id="ARBA00022753"/>
    </source>
</evidence>
<dbReference type="InterPro" id="IPR007110">
    <property type="entry name" value="Ig-like_dom"/>
</dbReference>
<dbReference type="SUPFAM" id="SSF48726">
    <property type="entry name" value="Immunoglobulin"/>
    <property type="match status" value="1"/>
</dbReference>
<keyword evidence="4 16" id="KW-0732">Signal</keyword>
<feature type="chain" id="PRO_5008345649" description="Ig-like domain-containing protein" evidence="16">
    <location>
        <begin position="19"/>
        <end position="267"/>
    </location>
</feature>
<evidence type="ECO:0000256" key="10">
    <source>
        <dbReference type="ARBA" id="ARBA00023157"/>
    </source>
</evidence>
<keyword evidence="10" id="KW-1015">Disulfide bond</keyword>
<keyword evidence="7 15" id="KW-1133">Transmembrane helix</keyword>
<evidence type="ECO:0000256" key="11">
    <source>
        <dbReference type="ARBA" id="ARBA00023180"/>
    </source>
</evidence>
<dbReference type="STRING" id="56216.A0A1A6GIR1"/>
<dbReference type="OrthoDB" id="9940220at2759"/>
<evidence type="ECO:0000259" key="17">
    <source>
        <dbReference type="PROSITE" id="PS50835"/>
    </source>
</evidence>
<dbReference type="SMART" id="SM00921">
    <property type="entry name" value="MHC_II_beta"/>
    <property type="match status" value="1"/>
</dbReference>
<dbReference type="PANTHER" id="PTHR19944">
    <property type="entry name" value="MHC CLASS II-RELATED"/>
    <property type="match status" value="1"/>
</dbReference>
<evidence type="ECO:0000256" key="1">
    <source>
        <dbReference type="ARBA" id="ARBA00004352"/>
    </source>
</evidence>
<evidence type="ECO:0000256" key="4">
    <source>
        <dbReference type="ARBA" id="ARBA00022729"/>
    </source>
</evidence>
<keyword evidence="11" id="KW-0325">Glycoprotein</keyword>
<organism evidence="18 19">
    <name type="scientific">Neotoma lepida</name>
    <name type="common">Desert woodrat</name>
    <dbReference type="NCBI Taxonomy" id="56216"/>
    <lineage>
        <taxon>Eukaryota</taxon>
        <taxon>Metazoa</taxon>
        <taxon>Chordata</taxon>
        <taxon>Craniata</taxon>
        <taxon>Vertebrata</taxon>
        <taxon>Euteleostomi</taxon>
        <taxon>Mammalia</taxon>
        <taxon>Eutheria</taxon>
        <taxon>Euarchontoglires</taxon>
        <taxon>Glires</taxon>
        <taxon>Rodentia</taxon>
        <taxon>Myomorpha</taxon>
        <taxon>Muroidea</taxon>
        <taxon>Cricetidae</taxon>
        <taxon>Neotominae</taxon>
        <taxon>Neotoma</taxon>
    </lineage>
</organism>
<dbReference type="Proteomes" id="UP000092124">
    <property type="component" value="Unassembled WGS sequence"/>
</dbReference>
<accession>A0A1A6GIR1</accession>
<keyword evidence="3 15" id="KW-0812">Transmembrane</keyword>
<dbReference type="SUPFAM" id="SSF54452">
    <property type="entry name" value="MHC antigen-recognition domain"/>
    <property type="match status" value="1"/>
</dbReference>
<dbReference type="InterPro" id="IPR000353">
    <property type="entry name" value="MHC_II_b_N"/>
</dbReference>
<evidence type="ECO:0000256" key="13">
    <source>
        <dbReference type="ARBA" id="ARBA00023228"/>
    </source>
</evidence>
<dbReference type="GO" id="GO:0019886">
    <property type="term" value="P:antigen processing and presentation of exogenous peptide antigen via MHC class II"/>
    <property type="evidence" value="ECO:0007669"/>
    <property type="project" value="UniProtKB-ARBA"/>
</dbReference>
<evidence type="ECO:0000256" key="9">
    <source>
        <dbReference type="ARBA" id="ARBA00023136"/>
    </source>
</evidence>
<dbReference type="InterPro" id="IPR003006">
    <property type="entry name" value="Ig/MHC_CS"/>
</dbReference>
<dbReference type="PANTHER" id="PTHR19944:SF65">
    <property type="entry name" value="HLA CLASS II HISTOCOMPATIBILITY ANTIGEN, DM BETA CHAIN"/>
    <property type="match status" value="1"/>
</dbReference>
<dbReference type="Gene3D" id="2.60.40.10">
    <property type="entry name" value="Immunoglobulins"/>
    <property type="match status" value="1"/>
</dbReference>
<comment type="similarity">
    <text evidence="2">Belongs to the MHC class II family.</text>
</comment>
<feature type="domain" description="Ig-like" evidence="17">
    <location>
        <begin position="135"/>
        <end position="225"/>
    </location>
</feature>
<comment type="caution">
    <text evidence="18">The sequence shown here is derived from an EMBL/GenBank/DDBJ whole genome shotgun (WGS) entry which is preliminary data.</text>
</comment>
<dbReference type="GO" id="GO:0005765">
    <property type="term" value="C:lysosomal membrane"/>
    <property type="evidence" value="ECO:0007669"/>
    <property type="project" value="UniProtKB-SubCell"/>
</dbReference>
<dbReference type="InterPro" id="IPR003597">
    <property type="entry name" value="Ig_C1-set"/>
</dbReference>
<dbReference type="EMBL" id="LZPO01087443">
    <property type="protein sequence ID" value="OBS66148.1"/>
    <property type="molecule type" value="Genomic_DNA"/>
</dbReference>
<evidence type="ECO:0000313" key="19">
    <source>
        <dbReference type="Proteomes" id="UP000092124"/>
    </source>
</evidence>
<evidence type="ECO:0000256" key="2">
    <source>
        <dbReference type="ARBA" id="ARBA00007394"/>
    </source>
</evidence>
<keyword evidence="9 15" id="KW-0472">Membrane</keyword>
<evidence type="ECO:0000313" key="18">
    <source>
        <dbReference type="EMBL" id="OBS66148.1"/>
    </source>
</evidence>
<proteinExistence type="inferred from homology"/>
<dbReference type="CDD" id="cd21002">
    <property type="entry name" value="IgC1_MHC_II_beta_HLA-DM"/>
    <property type="match status" value="1"/>
</dbReference>
<dbReference type="GO" id="GO:0002250">
    <property type="term" value="P:adaptive immune response"/>
    <property type="evidence" value="ECO:0007669"/>
    <property type="project" value="UniProtKB-KW"/>
</dbReference>
<protein>
    <recommendedName>
        <fullName evidence="17">Ig-like domain-containing protein</fullName>
    </recommendedName>
</protein>
<dbReference type="InterPro" id="IPR011162">
    <property type="entry name" value="MHC_I/II-like_Ag-recog"/>
</dbReference>
<keyword evidence="19" id="KW-1185">Reference proteome</keyword>
<dbReference type="GO" id="GO:0042613">
    <property type="term" value="C:MHC class II protein complex"/>
    <property type="evidence" value="ECO:0007669"/>
    <property type="project" value="UniProtKB-KW"/>
</dbReference>
<evidence type="ECO:0000256" key="12">
    <source>
        <dbReference type="ARBA" id="ARBA00023182"/>
    </source>
</evidence>
<comment type="subcellular location">
    <subcellularLocation>
        <location evidence="14">Late endosome membrane</location>
        <topology evidence="14">Single-pass type I membrane protein</topology>
    </subcellularLocation>
    <subcellularLocation>
        <location evidence="1">Lysosome membrane</location>
        <topology evidence="1">Single-pass type I membrane protein</topology>
    </subcellularLocation>
</comment>
<dbReference type="AlphaFoldDB" id="A0A1A6GIR1"/>
<dbReference type="GO" id="GO:0031902">
    <property type="term" value="C:late endosome membrane"/>
    <property type="evidence" value="ECO:0007669"/>
    <property type="project" value="UniProtKB-SubCell"/>
</dbReference>
<dbReference type="Pfam" id="PF07654">
    <property type="entry name" value="C1-set"/>
    <property type="match status" value="1"/>
</dbReference>
<dbReference type="InterPro" id="IPR014745">
    <property type="entry name" value="MHC_II_a/b_N"/>
</dbReference>